<dbReference type="AlphaFoldDB" id="A0A9P4JYU4"/>
<feature type="compositionally biased region" description="Low complexity" evidence="1">
    <location>
        <begin position="153"/>
        <end position="164"/>
    </location>
</feature>
<accession>A0A9P4JYU4</accession>
<feature type="compositionally biased region" description="Polar residues" evidence="1">
    <location>
        <begin position="46"/>
        <end position="59"/>
    </location>
</feature>
<dbReference type="Proteomes" id="UP000800093">
    <property type="component" value="Unassembled WGS sequence"/>
</dbReference>
<evidence type="ECO:0000256" key="1">
    <source>
        <dbReference type="SAM" id="MobiDB-lite"/>
    </source>
</evidence>
<protein>
    <submittedName>
        <fullName evidence="2">Uncharacterized protein</fullName>
    </submittedName>
</protein>
<feature type="compositionally biased region" description="Polar residues" evidence="1">
    <location>
        <begin position="1"/>
        <end position="12"/>
    </location>
</feature>
<proteinExistence type="predicted"/>
<evidence type="ECO:0000313" key="2">
    <source>
        <dbReference type="EMBL" id="KAF2259719.1"/>
    </source>
</evidence>
<sequence>MDNQSKGTSTPAQERLYKESPCIGIRDAIDSEMIKRVELRLIKGASSRTLLKGTAQQPQPLGEKKTKRQGEFTELKTVNSSSDSDSDYNDDGNNYTKGGSLQTHKRRQSSLADTVTRKPYSQVLNTMSKERLERAARYARRQKLSPFCSIPLSSDNVGSDNSSNESDEESGNCRRRL</sequence>
<keyword evidence="3" id="KW-1185">Reference proteome</keyword>
<feature type="region of interest" description="Disordered" evidence="1">
    <location>
        <begin position="143"/>
        <end position="177"/>
    </location>
</feature>
<dbReference type="EMBL" id="ML986700">
    <property type="protein sequence ID" value="KAF2259719.1"/>
    <property type="molecule type" value="Genomic_DNA"/>
</dbReference>
<comment type="caution">
    <text evidence="2">The sequence shown here is derived from an EMBL/GenBank/DDBJ whole genome shotgun (WGS) entry which is preliminary data.</text>
</comment>
<name>A0A9P4JYU4_9PLEO</name>
<gene>
    <name evidence="2" type="ORF">CC78DRAFT_591515</name>
</gene>
<reference evidence="3" key="1">
    <citation type="journal article" date="2020" name="Stud. Mycol.">
        <title>101 Dothideomycetes genomes: A test case for predicting lifestyles and emergence of pathogens.</title>
        <authorList>
            <person name="Haridas S."/>
            <person name="Albert R."/>
            <person name="Binder M."/>
            <person name="Bloem J."/>
            <person name="LaButti K."/>
            <person name="Salamov A."/>
            <person name="Andreopoulos B."/>
            <person name="Baker S."/>
            <person name="Barry K."/>
            <person name="Bills G."/>
            <person name="Bluhm B."/>
            <person name="Cannon C."/>
            <person name="Castanera R."/>
            <person name="Culley D."/>
            <person name="Daum C."/>
            <person name="Ezra D."/>
            <person name="Gonzalez J."/>
            <person name="Henrissat B."/>
            <person name="Kuo A."/>
            <person name="Liang C."/>
            <person name="Lipzen A."/>
            <person name="Lutzoni F."/>
            <person name="Magnuson J."/>
            <person name="Mondo S."/>
            <person name="Nolan M."/>
            <person name="Ohm R."/>
            <person name="Pangilinan J."/>
            <person name="Park H.-J."/>
            <person name="Ramirez L."/>
            <person name="Alfaro M."/>
            <person name="Sun H."/>
            <person name="Tritt A."/>
            <person name="Yoshinaga Y."/>
            <person name="Zwiers L.-H."/>
            <person name="Turgeon B."/>
            <person name="Goodwin S."/>
            <person name="Spatafora J."/>
            <person name="Crous P."/>
            <person name="Grigoriev I."/>
        </authorList>
    </citation>
    <scope>NUCLEOTIDE SEQUENCE [LARGE SCALE GENOMIC DNA]</scope>
    <source>
        <strain evidence="3">CBS 304.66</strain>
    </source>
</reference>
<organism evidence="2 3">
    <name type="scientific">Lojkania enalia</name>
    <dbReference type="NCBI Taxonomy" id="147567"/>
    <lineage>
        <taxon>Eukaryota</taxon>
        <taxon>Fungi</taxon>
        <taxon>Dikarya</taxon>
        <taxon>Ascomycota</taxon>
        <taxon>Pezizomycotina</taxon>
        <taxon>Dothideomycetes</taxon>
        <taxon>Pleosporomycetidae</taxon>
        <taxon>Pleosporales</taxon>
        <taxon>Pleosporales incertae sedis</taxon>
        <taxon>Lojkania</taxon>
    </lineage>
</organism>
<evidence type="ECO:0000313" key="3">
    <source>
        <dbReference type="Proteomes" id="UP000800093"/>
    </source>
</evidence>
<feature type="region of interest" description="Disordered" evidence="1">
    <location>
        <begin position="45"/>
        <end position="128"/>
    </location>
</feature>
<feature type="compositionally biased region" description="Basic and acidic residues" evidence="1">
    <location>
        <begin position="62"/>
        <end position="74"/>
    </location>
</feature>
<feature type="region of interest" description="Disordered" evidence="1">
    <location>
        <begin position="1"/>
        <end position="20"/>
    </location>
</feature>